<evidence type="ECO:0000313" key="9">
    <source>
        <dbReference type="Proteomes" id="UP000289708"/>
    </source>
</evidence>
<keyword evidence="3 6" id="KW-0812">Transmembrane</keyword>
<keyword evidence="4 6" id="KW-1133">Transmembrane helix</keyword>
<feature type="chain" id="PRO_5020754166" evidence="7">
    <location>
        <begin position="32"/>
        <end position="169"/>
    </location>
</feature>
<evidence type="ECO:0000256" key="7">
    <source>
        <dbReference type="SAM" id="SignalP"/>
    </source>
</evidence>
<feature type="signal peptide" evidence="7">
    <location>
        <begin position="1"/>
        <end position="31"/>
    </location>
</feature>
<dbReference type="AlphaFoldDB" id="A0A4Q0MKY3"/>
<dbReference type="PANTHER" id="PTHR10057:SF0">
    <property type="entry name" value="TRANSLOCATOR PROTEIN"/>
    <property type="match status" value="1"/>
</dbReference>
<comment type="similarity">
    <text evidence="2">Belongs to the TspO/BZRP family.</text>
</comment>
<dbReference type="RefSeq" id="WP_128777215.1">
    <property type="nucleotide sequence ID" value="NZ_RYFI01000007.1"/>
</dbReference>
<feature type="transmembrane region" description="Helical" evidence="6">
    <location>
        <begin position="92"/>
        <end position="110"/>
    </location>
</feature>
<organism evidence="8 9">
    <name type="scientific">Hansschlegelia zhihuaiae</name>
    <dbReference type="NCBI Taxonomy" id="405005"/>
    <lineage>
        <taxon>Bacteria</taxon>
        <taxon>Pseudomonadati</taxon>
        <taxon>Pseudomonadota</taxon>
        <taxon>Alphaproteobacteria</taxon>
        <taxon>Hyphomicrobiales</taxon>
        <taxon>Methylopilaceae</taxon>
        <taxon>Hansschlegelia</taxon>
    </lineage>
</organism>
<evidence type="ECO:0000256" key="5">
    <source>
        <dbReference type="ARBA" id="ARBA00023136"/>
    </source>
</evidence>
<dbReference type="InterPro" id="IPR038330">
    <property type="entry name" value="TspO/MBR-related_sf"/>
</dbReference>
<dbReference type="Gene3D" id="1.20.1260.100">
    <property type="entry name" value="TspO/MBR protein"/>
    <property type="match status" value="1"/>
</dbReference>
<dbReference type="InterPro" id="IPR004307">
    <property type="entry name" value="TspO_MBR"/>
</dbReference>
<dbReference type="OrthoDB" id="9795496at2"/>
<dbReference type="Pfam" id="PF03073">
    <property type="entry name" value="TspO_MBR"/>
    <property type="match status" value="1"/>
</dbReference>
<dbReference type="GO" id="GO:0033013">
    <property type="term" value="P:tetrapyrrole metabolic process"/>
    <property type="evidence" value="ECO:0007669"/>
    <property type="project" value="UniProtKB-ARBA"/>
</dbReference>
<dbReference type="PIRSF" id="PIRSF005859">
    <property type="entry name" value="PBR"/>
    <property type="match status" value="1"/>
</dbReference>
<reference evidence="8 9" key="1">
    <citation type="submission" date="2018-12" db="EMBL/GenBank/DDBJ databases">
        <title>bacterium Hansschlegelia zhihuaiae S113.</title>
        <authorList>
            <person name="He J."/>
        </authorList>
    </citation>
    <scope>NUCLEOTIDE SEQUENCE [LARGE SCALE GENOMIC DNA]</scope>
    <source>
        <strain evidence="8 9">S 113</strain>
    </source>
</reference>
<keyword evidence="7" id="KW-0732">Signal</keyword>
<evidence type="ECO:0000256" key="2">
    <source>
        <dbReference type="ARBA" id="ARBA00007524"/>
    </source>
</evidence>
<evidence type="ECO:0000313" key="8">
    <source>
        <dbReference type="EMBL" id="RXF73769.1"/>
    </source>
</evidence>
<gene>
    <name evidence="8" type="ORF">EK403_09300</name>
</gene>
<keyword evidence="9" id="KW-1185">Reference proteome</keyword>
<evidence type="ECO:0000256" key="4">
    <source>
        <dbReference type="ARBA" id="ARBA00022989"/>
    </source>
</evidence>
<name>A0A4Q0MKY3_9HYPH</name>
<dbReference type="PANTHER" id="PTHR10057">
    <property type="entry name" value="PERIPHERAL-TYPE BENZODIAZEPINE RECEPTOR"/>
    <property type="match status" value="1"/>
</dbReference>
<proteinExistence type="inferred from homology"/>
<dbReference type="Proteomes" id="UP000289708">
    <property type="component" value="Unassembled WGS sequence"/>
</dbReference>
<feature type="transmembrane region" description="Helical" evidence="6">
    <location>
        <begin position="146"/>
        <end position="167"/>
    </location>
</feature>
<evidence type="ECO:0000256" key="6">
    <source>
        <dbReference type="SAM" id="Phobius"/>
    </source>
</evidence>
<keyword evidence="5 6" id="KW-0472">Membrane</keyword>
<feature type="transmembrane region" description="Helical" evidence="6">
    <location>
        <begin position="60"/>
        <end position="80"/>
    </location>
</feature>
<evidence type="ECO:0000256" key="1">
    <source>
        <dbReference type="ARBA" id="ARBA00004141"/>
    </source>
</evidence>
<feature type="transmembrane region" description="Helical" evidence="6">
    <location>
        <begin position="116"/>
        <end position="134"/>
    </location>
</feature>
<comment type="subcellular location">
    <subcellularLocation>
        <location evidence="1">Membrane</location>
        <topology evidence="1">Multi-pass membrane protein</topology>
    </subcellularLocation>
</comment>
<comment type="caution">
    <text evidence="8">The sequence shown here is derived from an EMBL/GenBank/DDBJ whole genome shotgun (WGS) entry which is preliminary data.</text>
</comment>
<dbReference type="GO" id="GO:0016020">
    <property type="term" value="C:membrane"/>
    <property type="evidence" value="ECO:0007669"/>
    <property type="project" value="UniProtKB-SubCell"/>
</dbReference>
<dbReference type="FunFam" id="1.20.1260.100:FF:000001">
    <property type="entry name" value="translocator protein 2"/>
    <property type="match status" value="1"/>
</dbReference>
<dbReference type="EMBL" id="RYFI01000007">
    <property type="protein sequence ID" value="RXF73769.1"/>
    <property type="molecule type" value="Genomic_DNA"/>
</dbReference>
<dbReference type="CDD" id="cd15904">
    <property type="entry name" value="TSPO_MBR"/>
    <property type="match status" value="1"/>
</dbReference>
<accession>A0A4Q0MKY3</accession>
<evidence type="ECO:0000256" key="3">
    <source>
        <dbReference type="ARBA" id="ARBA00022692"/>
    </source>
</evidence>
<protein>
    <submittedName>
        <fullName evidence="8">Tryptophan-rich sensory protein</fullName>
    </submittedName>
</protein>
<sequence length="169" mass="18358">MTMLANPRPRWLSPRSLVALAAALAICFGAAQLGSIATQPNLAPWYAGLEKPWFNPPNVAFPIAWSILFALMAVALWRVVMLSEGAARRSALTAFAVQLGLNALWSFAFFAARSPLLGMIEIVPFFLSILWTVARFRPIDRVAAALLYPYVAWVAFAGVLNAAILVLNG</sequence>